<comment type="caution">
    <text evidence="1">The sequence shown here is derived from an EMBL/GenBank/DDBJ whole genome shotgun (WGS) entry which is preliminary data.</text>
</comment>
<accession>A0A0C1CAF0</accession>
<evidence type="ECO:0000313" key="2">
    <source>
        <dbReference type="Proteomes" id="UP000031307"/>
    </source>
</evidence>
<dbReference type="PATRIC" id="fig|83552.4.peg.857"/>
<dbReference type="EMBL" id="JSAM01000051">
    <property type="protein sequence ID" value="KIA77965.1"/>
    <property type="molecule type" value="Genomic_DNA"/>
</dbReference>
<organism evidence="1 2">
    <name type="scientific">Parachlamydia acanthamoebae</name>
    <dbReference type="NCBI Taxonomy" id="83552"/>
    <lineage>
        <taxon>Bacteria</taxon>
        <taxon>Pseudomonadati</taxon>
        <taxon>Chlamydiota</taxon>
        <taxon>Chlamydiia</taxon>
        <taxon>Parachlamydiales</taxon>
        <taxon>Parachlamydiaceae</taxon>
        <taxon>Parachlamydia</taxon>
    </lineage>
</organism>
<reference evidence="1 2" key="1">
    <citation type="journal article" date="2014" name="Mol. Biol. Evol.">
        <title>Massive expansion of Ubiquitination-related gene families within the Chlamydiae.</title>
        <authorList>
            <person name="Domman D."/>
            <person name="Collingro A."/>
            <person name="Lagkouvardos I."/>
            <person name="Gehre L."/>
            <person name="Weinmaier T."/>
            <person name="Rattei T."/>
            <person name="Subtil A."/>
            <person name="Horn M."/>
        </authorList>
    </citation>
    <scope>NUCLEOTIDE SEQUENCE [LARGE SCALE GENOMIC DNA]</scope>
    <source>
        <strain evidence="1 2">OEW1</strain>
    </source>
</reference>
<dbReference type="AlphaFoldDB" id="A0A0C1CAF0"/>
<protein>
    <submittedName>
        <fullName evidence="1">Uncharacterized protein</fullName>
    </submittedName>
</protein>
<dbReference type="Gene3D" id="1.25.40.10">
    <property type="entry name" value="Tetratricopeptide repeat domain"/>
    <property type="match status" value="1"/>
</dbReference>
<name>A0A0C1CAF0_9BACT</name>
<sequence length="582" mass="68001">MQVAVPLCKTEASYRAHLSKLEKKSDLPQACLNTKWGISSKPDSIVVGWLKWFISLLPKVHLAQTNSLKVAKSIEKFAHKNAFFFTDLDQLQLVEIVKKLKKKSLKKNKKAFNKIIDRINAIKTTQTFKHVSDFPPEVLLPIFDYLGKDWRNATLVNSRLREIAINNRIRDESLLINKLHDFLVEHIQSQENLEDALGKSRKDYIQEVKKNFDFSEVTTLSQLKISIFKERLKIWYLIKNFTEEELKSLQESSKNLRMPFLFDDIFEQEESLEKNLAITEDFIKNGLYTEISHYLDEIFKDDPYNLQRICLKLTRHEELDFALAMANTIPKASYGNVFKMLSKSLIKKGRIDEAVELMDKIYDPLILRDIAVKLAKKQQFDQVRKLLKKISNPTDTLRRIAVEFAKKQQFDHAMQMICEISNPYDQNRTKKDICKIFMQNKDFTNAKNCALSISNVAFKNIVLNDAINFCLDKNLIEEALDFAFEVPRNGFKKPTLRRICQIFVNEGLFEKALNFMKVFPDDEDQSFFEMFAKELIGEKNQLQKIKELAFSISDEKMKSLKKNEVTQLRALRKILSLMEKKF</sequence>
<dbReference type="Proteomes" id="UP000031307">
    <property type="component" value="Unassembled WGS sequence"/>
</dbReference>
<evidence type="ECO:0000313" key="1">
    <source>
        <dbReference type="EMBL" id="KIA77965.1"/>
    </source>
</evidence>
<proteinExistence type="predicted"/>
<gene>
    <name evidence="1" type="ORF">DB43_FG00240</name>
</gene>
<dbReference type="InterPro" id="IPR011990">
    <property type="entry name" value="TPR-like_helical_dom_sf"/>
</dbReference>